<dbReference type="InterPro" id="IPR051325">
    <property type="entry name" value="Nudix_hydrolase_domain"/>
</dbReference>
<dbReference type="Pfam" id="PF00293">
    <property type="entry name" value="NUDIX"/>
    <property type="match status" value="1"/>
</dbReference>
<evidence type="ECO:0000313" key="5">
    <source>
        <dbReference type="EMBL" id="OIK25746.1"/>
    </source>
</evidence>
<dbReference type="InterPro" id="IPR020084">
    <property type="entry name" value="NUDIX_hydrolase_CS"/>
</dbReference>
<dbReference type="Proteomes" id="UP000034838">
    <property type="component" value="Unassembled WGS sequence"/>
</dbReference>
<protein>
    <submittedName>
        <fullName evidence="5">DNA mismatch repair protein MutT</fullName>
    </submittedName>
</protein>
<dbReference type="PANTHER" id="PTHR21340:SF0">
    <property type="entry name" value="BIS(5'-NUCLEOSYL)-TETRAPHOSPHATASE [ASYMMETRICAL]"/>
    <property type="match status" value="1"/>
</dbReference>
<dbReference type="PRINTS" id="PR00502">
    <property type="entry name" value="NUDIXFAMILY"/>
</dbReference>
<dbReference type="SUPFAM" id="SSF55811">
    <property type="entry name" value="Nudix"/>
    <property type="match status" value="1"/>
</dbReference>
<dbReference type="RefSeq" id="WP_046422598.1">
    <property type="nucleotide sequence ID" value="NZ_LBDA02000048.1"/>
</dbReference>
<dbReference type="PROSITE" id="PS00893">
    <property type="entry name" value="NUDIX_BOX"/>
    <property type="match status" value="1"/>
</dbReference>
<dbReference type="CDD" id="cd03673">
    <property type="entry name" value="NUDIX_Ap6A_hydrolase"/>
    <property type="match status" value="1"/>
</dbReference>
<evidence type="ECO:0000256" key="1">
    <source>
        <dbReference type="ARBA" id="ARBA00005582"/>
    </source>
</evidence>
<dbReference type="GO" id="GO:0004081">
    <property type="term" value="F:bis(5'-nucleosyl)-tetraphosphatase (asymmetrical) activity"/>
    <property type="evidence" value="ECO:0007669"/>
    <property type="project" value="TreeGrafter"/>
</dbReference>
<evidence type="ECO:0000256" key="3">
    <source>
        <dbReference type="RuleBase" id="RU003476"/>
    </source>
</evidence>
<dbReference type="PROSITE" id="PS51462">
    <property type="entry name" value="NUDIX"/>
    <property type="match status" value="1"/>
</dbReference>
<dbReference type="OrthoDB" id="4287477at2"/>
<evidence type="ECO:0000256" key="2">
    <source>
        <dbReference type="ARBA" id="ARBA00022801"/>
    </source>
</evidence>
<sequence>MTGTPVRAAGCVLWRRSPAGGVELALVFRPKWSDWSWPKGKLKRGETPHAAALREVEEETGHTCRLGTGLPTARYVDHAGRPKEVTYWAAESTGGAFAPNDEVTELLWLPPDEARERLTHPHDRDLIPPALAAIAAILR</sequence>
<dbReference type="GO" id="GO:0006754">
    <property type="term" value="P:ATP biosynthetic process"/>
    <property type="evidence" value="ECO:0007669"/>
    <property type="project" value="TreeGrafter"/>
</dbReference>
<gene>
    <name evidence="5" type="ORF">VT52_019960</name>
</gene>
<keyword evidence="6" id="KW-1185">Reference proteome</keyword>
<keyword evidence="2 3" id="KW-0378">Hydrolase</keyword>
<dbReference type="AlphaFoldDB" id="A0A1J4PYI4"/>
<reference evidence="5" key="1">
    <citation type="submission" date="2016-10" db="EMBL/GenBank/DDBJ databases">
        <title>Genome sequence of Streptomyces malaysiense MUSC 136.</title>
        <authorList>
            <person name="Lee L.-H."/>
            <person name="Ser H.-L."/>
        </authorList>
    </citation>
    <scope>NUCLEOTIDE SEQUENCE [LARGE SCALE GENOMIC DNA]</scope>
    <source>
        <strain evidence="5">MUSC 136</strain>
    </source>
</reference>
<accession>A0A1J4PYI4</accession>
<evidence type="ECO:0000313" key="6">
    <source>
        <dbReference type="Proteomes" id="UP000034838"/>
    </source>
</evidence>
<name>A0A1J4PYI4_9ACTN</name>
<proteinExistence type="inferred from homology"/>
<organism evidence="5 6">
    <name type="scientific">Streptomyces malaysiense</name>
    <dbReference type="NCBI Taxonomy" id="1428626"/>
    <lineage>
        <taxon>Bacteria</taxon>
        <taxon>Bacillati</taxon>
        <taxon>Actinomycetota</taxon>
        <taxon>Actinomycetes</taxon>
        <taxon>Kitasatosporales</taxon>
        <taxon>Streptomycetaceae</taxon>
        <taxon>Streptomyces</taxon>
    </lineage>
</organism>
<dbReference type="InterPro" id="IPR020476">
    <property type="entry name" value="Nudix_hydrolase"/>
</dbReference>
<evidence type="ECO:0000259" key="4">
    <source>
        <dbReference type="PROSITE" id="PS51462"/>
    </source>
</evidence>
<dbReference type="EMBL" id="LBDA02000048">
    <property type="protein sequence ID" value="OIK25746.1"/>
    <property type="molecule type" value="Genomic_DNA"/>
</dbReference>
<dbReference type="Gene3D" id="3.90.79.10">
    <property type="entry name" value="Nucleoside Triphosphate Pyrophosphohydrolase"/>
    <property type="match status" value="1"/>
</dbReference>
<dbReference type="GO" id="GO:0006167">
    <property type="term" value="P:AMP biosynthetic process"/>
    <property type="evidence" value="ECO:0007669"/>
    <property type="project" value="TreeGrafter"/>
</dbReference>
<dbReference type="InterPro" id="IPR000086">
    <property type="entry name" value="NUDIX_hydrolase_dom"/>
</dbReference>
<comment type="similarity">
    <text evidence="1 3">Belongs to the Nudix hydrolase family.</text>
</comment>
<dbReference type="InterPro" id="IPR015797">
    <property type="entry name" value="NUDIX_hydrolase-like_dom_sf"/>
</dbReference>
<dbReference type="PANTHER" id="PTHR21340">
    <property type="entry name" value="DIADENOSINE 5,5-P1,P4-TETRAPHOSPHATE PYROPHOSPHOHYDROLASE MUTT"/>
    <property type="match status" value="1"/>
</dbReference>
<feature type="domain" description="Nudix hydrolase" evidence="4">
    <location>
        <begin position="4"/>
        <end position="132"/>
    </location>
</feature>
<comment type="caution">
    <text evidence="5">The sequence shown here is derived from an EMBL/GenBank/DDBJ whole genome shotgun (WGS) entry which is preliminary data.</text>
</comment>